<dbReference type="Proteomes" id="UP001529510">
    <property type="component" value="Unassembled WGS sequence"/>
</dbReference>
<protein>
    <submittedName>
        <fullName evidence="1">Uncharacterized protein</fullName>
    </submittedName>
</protein>
<dbReference type="EMBL" id="JAMKFB020000018">
    <property type="protein sequence ID" value="KAL0167858.1"/>
    <property type="molecule type" value="Genomic_DNA"/>
</dbReference>
<organism evidence="1 2">
    <name type="scientific">Cirrhinus mrigala</name>
    <name type="common">Mrigala</name>
    <dbReference type="NCBI Taxonomy" id="683832"/>
    <lineage>
        <taxon>Eukaryota</taxon>
        <taxon>Metazoa</taxon>
        <taxon>Chordata</taxon>
        <taxon>Craniata</taxon>
        <taxon>Vertebrata</taxon>
        <taxon>Euteleostomi</taxon>
        <taxon>Actinopterygii</taxon>
        <taxon>Neopterygii</taxon>
        <taxon>Teleostei</taxon>
        <taxon>Ostariophysi</taxon>
        <taxon>Cypriniformes</taxon>
        <taxon>Cyprinidae</taxon>
        <taxon>Labeoninae</taxon>
        <taxon>Labeonini</taxon>
        <taxon>Cirrhinus</taxon>
    </lineage>
</organism>
<keyword evidence="2" id="KW-1185">Reference proteome</keyword>
<accession>A0ABD0P161</accession>
<comment type="caution">
    <text evidence="1">The sequence shown here is derived from an EMBL/GenBank/DDBJ whole genome shotgun (WGS) entry which is preliminary data.</text>
</comment>
<proteinExistence type="predicted"/>
<feature type="non-terminal residue" evidence="1">
    <location>
        <position position="1"/>
    </location>
</feature>
<feature type="non-terminal residue" evidence="1">
    <location>
        <position position="54"/>
    </location>
</feature>
<evidence type="ECO:0000313" key="2">
    <source>
        <dbReference type="Proteomes" id="UP001529510"/>
    </source>
</evidence>
<reference evidence="1 2" key="1">
    <citation type="submission" date="2024-05" db="EMBL/GenBank/DDBJ databases">
        <title>Genome sequencing and assembly of Indian major carp, Cirrhinus mrigala (Hamilton, 1822).</title>
        <authorList>
            <person name="Mohindra V."/>
            <person name="Chowdhury L.M."/>
            <person name="Lal K."/>
            <person name="Jena J.K."/>
        </authorList>
    </citation>
    <scope>NUCLEOTIDE SEQUENCE [LARGE SCALE GENOMIC DNA]</scope>
    <source>
        <strain evidence="1">CM1030</strain>
        <tissue evidence="1">Blood</tissue>
    </source>
</reference>
<evidence type="ECO:0000313" key="1">
    <source>
        <dbReference type="EMBL" id="KAL0167858.1"/>
    </source>
</evidence>
<sequence>ACGLVKNLALMTHITTDMEDGPIIKLAFNLGVEDVNLLCGEELSYPTVFLVFLN</sequence>
<gene>
    <name evidence="1" type="ORF">M9458_036080</name>
</gene>
<dbReference type="SUPFAM" id="SSF64484">
    <property type="entry name" value="beta and beta-prime subunits of DNA dependent RNA-polymerase"/>
    <property type="match status" value="1"/>
</dbReference>
<name>A0ABD0P161_CIRMR</name>
<dbReference type="AlphaFoldDB" id="A0ABD0P161"/>